<dbReference type="PROSITE" id="PS50862">
    <property type="entry name" value="AA_TRNA_LIGASE_II"/>
    <property type="match status" value="1"/>
</dbReference>
<evidence type="ECO:0000256" key="2">
    <source>
        <dbReference type="ARBA" id="ARBA00008226"/>
    </source>
</evidence>
<dbReference type="Gene3D" id="3.40.50.800">
    <property type="entry name" value="Anticodon-binding domain"/>
    <property type="match status" value="1"/>
</dbReference>
<dbReference type="EC" id="6.1.1.21" evidence="11"/>
<evidence type="ECO:0000256" key="3">
    <source>
        <dbReference type="ARBA" id="ARBA00011738"/>
    </source>
</evidence>
<keyword evidence="7 11" id="KW-0067">ATP-binding</keyword>
<evidence type="ECO:0000256" key="9">
    <source>
        <dbReference type="ARBA" id="ARBA00023146"/>
    </source>
</evidence>
<keyword evidence="6 11" id="KW-0547">Nucleotide-binding</keyword>
<feature type="domain" description="Aminoacyl-transfer RNA synthetases class-II family profile" evidence="13">
    <location>
        <begin position="1"/>
        <end position="327"/>
    </location>
</feature>
<dbReference type="SUPFAM" id="SSF55681">
    <property type="entry name" value="Class II aaRS and biotin synthetases"/>
    <property type="match status" value="1"/>
</dbReference>
<dbReference type="STRING" id="1817756.A2140_07565"/>
<dbReference type="AlphaFoldDB" id="A0A1F6SXI6"/>
<dbReference type="InterPro" id="IPR036621">
    <property type="entry name" value="Anticodon-bd_dom_sf"/>
</dbReference>
<keyword evidence="5 11" id="KW-0436">Ligase</keyword>
<dbReference type="Pfam" id="PF13393">
    <property type="entry name" value="tRNA-synt_His"/>
    <property type="match status" value="1"/>
</dbReference>
<evidence type="ECO:0000256" key="8">
    <source>
        <dbReference type="ARBA" id="ARBA00022917"/>
    </source>
</evidence>
<proteinExistence type="inferred from homology"/>
<sequence length="427" mass="47204">MSHAIQAIRGMNDLLPDTVPVWQRFERAAREVLHAYGYAEIRLPLLEKTELFARSIGAVTDIVEKEMYTFEDRNGDSLTLRPEGTAGCVRAGIENGLLHNQVQRYWYQGPMFRHERPQKGRYRQFHQLGVEAFGMAGPDIDAELILLCARLWRALGLDGLELQINSLGTAAARHAYRQKLVTYLESHRSALDEDSLRRLDKNPLRVLDSKNPDLQSVIAGAPSLRDSLDPESRDHFDWLCDTLRARGVAFRVNPRLVRGLDYYSRTVFEWTTDRLGAQSAVCAGGRFDSLVEHLGGRAMPAAGLAIGLERLVELLAHAGVAGETSAPQLYLAVLDDAAGAEALGLAERLRDAGLRVQLNCGGGALKSQLKRADRCGAKYCLLLGGGESGRRSMALKNLQNGEQQELSVEQAIEFLKQRAESTAPAFD</sequence>
<organism evidence="14 15">
    <name type="scientific">Candidatus Muproteobacteria bacterium RBG_16_62_13</name>
    <dbReference type="NCBI Taxonomy" id="1817756"/>
    <lineage>
        <taxon>Bacteria</taxon>
        <taxon>Pseudomonadati</taxon>
        <taxon>Pseudomonadota</taxon>
        <taxon>Candidatus Muproteobacteria</taxon>
    </lineage>
</organism>
<dbReference type="InterPro" id="IPR015807">
    <property type="entry name" value="His-tRNA-ligase"/>
</dbReference>
<dbReference type="InterPro" id="IPR033656">
    <property type="entry name" value="HisRS_anticodon"/>
</dbReference>
<evidence type="ECO:0000313" key="15">
    <source>
        <dbReference type="Proteomes" id="UP000178379"/>
    </source>
</evidence>
<dbReference type="GO" id="GO:0005524">
    <property type="term" value="F:ATP binding"/>
    <property type="evidence" value="ECO:0007669"/>
    <property type="project" value="UniProtKB-UniRule"/>
</dbReference>
<evidence type="ECO:0000259" key="13">
    <source>
        <dbReference type="PROSITE" id="PS50862"/>
    </source>
</evidence>
<dbReference type="HAMAP" id="MF_00127">
    <property type="entry name" value="His_tRNA_synth"/>
    <property type="match status" value="1"/>
</dbReference>
<comment type="caution">
    <text evidence="14">The sequence shown here is derived from an EMBL/GenBank/DDBJ whole genome shotgun (WGS) entry which is preliminary data.</text>
</comment>
<feature type="binding site" evidence="12">
    <location>
        <begin position="83"/>
        <end position="85"/>
    </location>
    <ligand>
        <name>L-histidine</name>
        <dbReference type="ChEBI" id="CHEBI:57595"/>
    </ligand>
</feature>
<dbReference type="FunFam" id="3.30.930.10:FF:000005">
    <property type="entry name" value="Histidine--tRNA ligase"/>
    <property type="match status" value="1"/>
</dbReference>
<dbReference type="SUPFAM" id="SSF52954">
    <property type="entry name" value="Class II aaRS ABD-related"/>
    <property type="match status" value="1"/>
</dbReference>
<feature type="binding site" evidence="12">
    <location>
        <position position="131"/>
    </location>
    <ligand>
        <name>L-histidine</name>
        <dbReference type="ChEBI" id="CHEBI:57595"/>
    </ligand>
</feature>
<dbReference type="GO" id="GO:0004821">
    <property type="term" value="F:histidine-tRNA ligase activity"/>
    <property type="evidence" value="ECO:0007669"/>
    <property type="project" value="UniProtKB-UniRule"/>
</dbReference>
<dbReference type="GO" id="GO:0006427">
    <property type="term" value="P:histidyl-tRNA aminoacylation"/>
    <property type="evidence" value="ECO:0007669"/>
    <property type="project" value="UniProtKB-UniRule"/>
</dbReference>
<dbReference type="InterPro" id="IPR006195">
    <property type="entry name" value="aa-tRNA-synth_II"/>
</dbReference>
<keyword evidence="9 11" id="KW-0030">Aminoacyl-tRNA synthetase</keyword>
<evidence type="ECO:0000256" key="6">
    <source>
        <dbReference type="ARBA" id="ARBA00022741"/>
    </source>
</evidence>
<reference evidence="14 15" key="1">
    <citation type="journal article" date="2016" name="Nat. Commun.">
        <title>Thousands of microbial genomes shed light on interconnected biogeochemical processes in an aquifer system.</title>
        <authorList>
            <person name="Anantharaman K."/>
            <person name="Brown C.T."/>
            <person name="Hug L.A."/>
            <person name="Sharon I."/>
            <person name="Castelle C.J."/>
            <person name="Probst A.J."/>
            <person name="Thomas B.C."/>
            <person name="Singh A."/>
            <person name="Wilkins M.J."/>
            <person name="Karaoz U."/>
            <person name="Brodie E.L."/>
            <person name="Williams K.H."/>
            <person name="Hubbard S.S."/>
            <person name="Banfield J.F."/>
        </authorList>
    </citation>
    <scope>NUCLEOTIDE SEQUENCE [LARGE SCALE GENOMIC DNA]</scope>
</reference>
<evidence type="ECO:0000256" key="4">
    <source>
        <dbReference type="ARBA" id="ARBA00022490"/>
    </source>
</evidence>
<dbReference type="GO" id="GO:0005737">
    <property type="term" value="C:cytoplasm"/>
    <property type="evidence" value="ECO:0007669"/>
    <property type="project" value="UniProtKB-SubCell"/>
</dbReference>
<dbReference type="InterPro" id="IPR045864">
    <property type="entry name" value="aa-tRNA-synth_II/BPL/LPL"/>
</dbReference>
<evidence type="ECO:0000313" key="14">
    <source>
        <dbReference type="EMBL" id="OGI37573.1"/>
    </source>
</evidence>
<gene>
    <name evidence="11" type="primary">hisS</name>
    <name evidence="14" type="ORF">A2140_07565</name>
</gene>
<dbReference type="Gene3D" id="3.30.930.10">
    <property type="entry name" value="Bira Bifunctional Protein, Domain 2"/>
    <property type="match status" value="1"/>
</dbReference>
<feature type="binding site" evidence="12">
    <location>
        <position position="113"/>
    </location>
    <ligand>
        <name>L-histidine</name>
        <dbReference type="ChEBI" id="CHEBI:57595"/>
    </ligand>
</feature>
<evidence type="ECO:0000256" key="5">
    <source>
        <dbReference type="ARBA" id="ARBA00022598"/>
    </source>
</evidence>
<dbReference type="Proteomes" id="UP000178379">
    <property type="component" value="Unassembled WGS sequence"/>
</dbReference>
<evidence type="ECO:0000256" key="12">
    <source>
        <dbReference type="PIRSR" id="PIRSR001549-1"/>
    </source>
</evidence>
<protein>
    <recommendedName>
        <fullName evidence="11">Histidine--tRNA ligase</fullName>
        <ecNumber evidence="11">6.1.1.21</ecNumber>
    </recommendedName>
    <alternativeName>
        <fullName evidence="11">Histidyl-tRNA synthetase</fullName>
        <shortName evidence="11">HisRS</shortName>
    </alternativeName>
</protein>
<feature type="binding site" evidence="12">
    <location>
        <begin position="262"/>
        <end position="263"/>
    </location>
    <ligand>
        <name>L-histidine</name>
        <dbReference type="ChEBI" id="CHEBI:57595"/>
    </ligand>
</feature>
<dbReference type="PANTHER" id="PTHR43707:SF1">
    <property type="entry name" value="HISTIDINE--TRNA LIGASE, MITOCHONDRIAL-RELATED"/>
    <property type="match status" value="1"/>
</dbReference>
<dbReference type="NCBIfam" id="TIGR00442">
    <property type="entry name" value="hisS"/>
    <property type="match status" value="1"/>
</dbReference>
<evidence type="ECO:0000256" key="7">
    <source>
        <dbReference type="ARBA" id="ARBA00022840"/>
    </source>
</evidence>
<dbReference type="InterPro" id="IPR041715">
    <property type="entry name" value="HisRS-like_core"/>
</dbReference>
<comment type="similarity">
    <text evidence="2 11">Belongs to the class-II aminoacyl-tRNA synthetase family.</text>
</comment>
<evidence type="ECO:0000256" key="11">
    <source>
        <dbReference type="HAMAP-Rule" id="MF_00127"/>
    </source>
</evidence>
<name>A0A1F6SXI6_9PROT</name>
<dbReference type="PIRSF" id="PIRSF001549">
    <property type="entry name" value="His-tRNA_synth"/>
    <property type="match status" value="1"/>
</dbReference>
<comment type="subunit">
    <text evidence="3 11">Homodimer.</text>
</comment>
<dbReference type="Pfam" id="PF03129">
    <property type="entry name" value="HGTP_anticodon"/>
    <property type="match status" value="1"/>
</dbReference>
<comment type="catalytic activity">
    <reaction evidence="10 11">
        <text>tRNA(His) + L-histidine + ATP = L-histidyl-tRNA(His) + AMP + diphosphate + H(+)</text>
        <dbReference type="Rhea" id="RHEA:17313"/>
        <dbReference type="Rhea" id="RHEA-COMP:9665"/>
        <dbReference type="Rhea" id="RHEA-COMP:9689"/>
        <dbReference type="ChEBI" id="CHEBI:15378"/>
        <dbReference type="ChEBI" id="CHEBI:30616"/>
        <dbReference type="ChEBI" id="CHEBI:33019"/>
        <dbReference type="ChEBI" id="CHEBI:57595"/>
        <dbReference type="ChEBI" id="CHEBI:78442"/>
        <dbReference type="ChEBI" id="CHEBI:78527"/>
        <dbReference type="ChEBI" id="CHEBI:456215"/>
        <dbReference type="EC" id="6.1.1.21"/>
    </reaction>
</comment>
<dbReference type="InterPro" id="IPR004154">
    <property type="entry name" value="Anticodon-bd"/>
</dbReference>
<dbReference type="InterPro" id="IPR004516">
    <property type="entry name" value="HisRS/HisZ"/>
</dbReference>
<dbReference type="PANTHER" id="PTHR43707">
    <property type="entry name" value="HISTIDYL-TRNA SYNTHETASE"/>
    <property type="match status" value="1"/>
</dbReference>
<dbReference type="CDD" id="cd00859">
    <property type="entry name" value="HisRS_anticodon"/>
    <property type="match status" value="1"/>
</dbReference>
<evidence type="ECO:0000256" key="1">
    <source>
        <dbReference type="ARBA" id="ARBA00004496"/>
    </source>
</evidence>
<feature type="binding site" evidence="12">
    <location>
        <position position="127"/>
    </location>
    <ligand>
        <name>L-histidine</name>
        <dbReference type="ChEBI" id="CHEBI:57595"/>
    </ligand>
</feature>
<dbReference type="CDD" id="cd00773">
    <property type="entry name" value="HisRS-like_core"/>
    <property type="match status" value="1"/>
</dbReference>
<keyword evidence="8 11" id="KW-0648">Protein biosynthesis</keyword>
<feature type="binding site" evidence="12">
    <location>
        <position position="258"/>
    </location>
    <ligand>
        <name>L-histidine</name>
        <dbReference type="ChEBI" id="CHEBI:57595"/>
    </ligand>
</feature>
<comment type="subcellular location">
    <subcellularLocation>
        <location evidence="1 11">Cytoplasm</location>
    </subcellularLocation>
</comment>
<evidence type="ECO:0000256" key="10">
    <source>
        <dbReference type="ARBA" id="ARBA00047639"/>
    </source>
</evidence>
<accession>A0A1F6SXI6</accession>
<dbReference type="EMBL" id="MFSQ01000144">
    <property type="protein sequence ID" value="OGI37573.1"/>
    <property type="molecule type" value="Genomic_DNA"/>
</dbReference>
<keyword evidence="4 11" id="KW-0963">Cytoplasm</keyword>